<dbReference type="AlphaFoldDB" id="A0A2Z6IAX6"/>
<organism evidence="1 2">
    <name type="scientific">Sutterella megalosphaeroides</name>
    <dbReference type="NCBI Taxonomy" id="2494234"/>
    <lineage>
        <taxon>Bacteria</taxon>
        <taxon>Pseudomonadati</taxon>
        <taxon>Pseudomonadota</taxon>
        <taxon>Betaproteobacteria</taxon>
        <taxon>Burkholderiales</taxon>
        <taxon>Sutterellaceae</taxon>
        <taxon>Sutterella</taxon>
    </lineage>
</organism>
<accession>A0A2Z6IAX6</accession>
<proteinExistence type="predicted"/>
<dbReference type="EMBL" id="AP018786">
    <property type="protein sequence ID" value="BBF23544.1"/>
    <property type="molecule type" value="Genomic_DNA"/>
</dbReference>
<gene>
    <name evidence="1" type="ORF">SUTMEG_14350</name>
</gene>
<dbReference type="Proteomes" id="UP000271003">
    <property type="component" value="Chromosome"/>
</dbReference>
<keyword evidence="2" id="KW-1185">Reference proteome</keyword>
<evidence type="ECO:0000313" key="1">
    <source>
        <dbReference type="EMBL" id="BBF23544.1"/>
    </source>
</evidence>
<protein>
    <submittedName>
        <fullName evidence="1">Uncharacterized protein</fullName>
    </submittedName>
</protein>
<dbReference type="KEGG" id="sutt:SUTMEG_14350"/>
<name>A0A2Z6IAX6_9BURK</name>
<evidence type="ECO:0000313" key="2">
    <source>
        <dbReference type="Proteomes" id="UP000271003"/>
    </source>
</evidence>
<reference evidence="1 2" key="1">
    <citation type="journal article" date="2018" name="Int. J. Syst. Evol. Microbiol.">
        <title>Mesosutterella multiformis gen. nov., sp. nov., a member of the family Sutterellaceae and Sutterella megalosphaeroides sp. nov., isolated from human faeces.</title>
        <authorList>
            <person name="Sakamoto M."/>
            <person name="Ikeyama N."/>
            <person name="Kunihiro T."/>
            <person name="Iino T."/>
            <person name="Yuki M."/>
            <person name="Ohkuma M."/>
        </authorList>
    </citation>
    <scope>NUCLEOTIDE SEQUENCE [LARGE SCALE GENOMIC DNA]</scope>
    <source>
        <strain evidence="1 2">6FBBBH3</strain>
    </source>
</reference>
<sequence>MLRLLLFDLDWFGLWKQGSDRLNGLLRFPFLLGVFVPVPTFGVPTVERGLSGFLGIFACFGNRAGAGDVSFTC</sequence>